<dbReference type="EMBL" id="JBFXLT010000008">
    <property type="protein sequence ID" value="KAL2820056.1"/>
    <property type="molecule type" value="Genomic_DNA"/>
</dbReference>
<keyword evidence="7" id="KW-1185">Reference proteome</keyword>
<organism evidence="6 7">
    <name type="scientific">Aspergillus granulosus</name>
    <dbReference type="NCBI Taxonomy" id="176169"/>
    <lineage>
        <taxon>Eukaryota</taxon>
        <taxon>Fungi</taxon>
        <taxon>Dikarya</taxon>
        <taxon>Ascomycota</taxon>
        <taxon>Pezizomycotina</taxon>
        <taxon>Eurotiomycetes</taxon>
        <taxon>Eurotiomycetidae</taxon>
        <taxon>Eurotiales</taxon>
        <taxon>Aspergillaceae</taxon>
        <taxon>Aspergillus</taxon>
        <taxon>Aspergillus subgen. Nidulantes</taxon>
    </lineage>
</organism>
<feature type="compositionally biased region" description="Low complexity" evidence="4">
    <location>
        <begin position="21"/>
        <end position="32"/>
    </location>
</feature>
<dbReference type="CDD" id="cd00118">
    <property type="entry name" value="LysM"/>
    <property type="match status" value="2"/>
</dbReference>
<feature type="domain" description="LysM" evidence="5">
    <location>
        <begin position="47"/>
        <end position="93"/>
    </location>
</feature>
<protein>
    <recommendedName>
        <fullName evidence="5">LysM domain-containing protein</fullName>
    </recommendedName>
</protein>
<feature type="region of interest" description="Disordered" evidence="4">
    <location>
        <begin position="1"/>
        <end position="41"/>
    </location>
</feature>
<evidence type="ECO:0000259" key="5">
    <source>
        <dbReference type="PROSITE" id="PS51782"/>
    </source>
</evidence>
<dbReference type="SMART" id="SM00257">
    <property type="entry name" value="LysM"/>
    <property type="match status" value="2"/>
</dbReference>
<comment type="caution">
    <text evidence="6">The sequence shown here is derived from an EMBL/GenBank/DDBJ whole genome shotgun (WGS) entry which is preliminary data.</text>
</comment>
<dbReference type="InterPro" id="IPR052210">
    <property type="entry name" value="LysM1-like"/>
</dbReference>
<gene>
    <name evidence="6" type="ORF">BJX63DRAFT_418597</name>
</gene>
<keyword evidence="3" id="KW-0843">Virulence</keyword>
<evidence type="ECO:0000313" key="6">
    <source>
        <dbReference type="EMBL" id="KAL2820056.1"/>
    </source>
</evidence>
<feature type="region of interest" description="Disordered" evidence="4">
    <location>
        <begin position="99"/>
        <end position="124"/>
    </location>
</feature>
<feature type="domain" description="LysM" evidence="5">
    <location>
        <begin position="130"/>
        <end position="176"/>
    </location>
</feature>
<feature type="compositionally biased region" description="Low complexity" evidence="4">
    <location>
        <begin position="99"/>
        <end position="115"/>
    </location>
</feature>
<dbReference type="PANTHER" id="PTHR34997:SF2">
    <property type="entry name" value="LYSM DOMAIN-CONTAINING PROTEIN-RELATED"/>
    <property type="match status" value="1"/>
</dbReference>
<accession>A0ABR4HX25</accession>
<dbReference type="PANTHER" id="PTHR34997">
    <property type="entry name" value="AM15"/>
    <property type="match status" value="1"/>
</dbReference>
<evidence type="ECO:0000256" key="4">
    <source>
        <dbReference type="SAM" id="MobiDB-lite"/>
    </source>
</evidence>
<dbReference type="Proteomes" id="UP001610334">
    <property type="component" value="Unassembled WGS sequence"/>
</dbReference>
<evidence type="ECO:0000256" key="3">
    <source>
        <dbReference type="ARBA" id="ARBA00023026"/>
    </source>
</evidence>
<sequence>MLPTISRDIPASCTPTFTTKPRGTVTSTTTAPTPTPTQPNMVNGCTEFYQVESNDECGAIASNYDISLDDFYTWNPDVGEKCNALWLEYYVCVGGPASTSTSTTTASTTTSTTSPTPTPTQENISKNCTKFHKVESGDQCGTLASDNDISLDDFYSWNPDVGDECKSLWLGYFVCVGIS</sequence>
<keyword evidence="2" id="KW-0732">Signal</keyword>
<dbReference type="Gene3D" id="3.10.350.10">
    <property type="entry name" value="LysM domain"/>
    <property type="match status" value="2"/>
</dbReference>
<dbReference type="InterPro" id="IPR018392">
    <property type="entry name" value="LysM"/>
</dbReference>
<dbReference type="PROSITE" id="PS51782">
    <property type="entry name" value="LYSM"/>
    <property type="match status" value="2"/>
</dbReference>
<name>A0ABR4HX25_9EURO</name>
<reference evidence="6 7" key="1">
    <citation type="submission" date="2024-07" db="EMBL/GenBank/DDBJ databases">
        <title>Section-level genome sequencing and comparative genomics of Aspergillus sections Usti and Cavernicolus.</title>
        <authorList>
            <consortium name="Lawrence Berkeley National Laboratory"/>
            <person name="Nybo J.L."/>
            <person name="Vesth T.C."/>
            <person name="Theobald S."/>
            <person name="Frisvad J.C."/>
            <person name="Larsen T.O."/>
            <person name="Kjaerboelling I."/>
            <person name="Rothschild-Mancinelli K."/>
            <person name="Lyhne E.K."/>
            <person name="Kogle M.E."/>
            <person name="Barry K."/>
            <person name="Clum A."/>
            <person name="Na H."/>
            <person name="Ledsgaard L."/>
            <person name="Lin J."/>
            <person name="Lipzen A."/>
            <person name="Kuo A."/>
            <person name="Riley R."/>
            <person name="Mondo S."/>
            <person name="Labutti K."/>
            <person name="Haridas S."/>
            <person name="Pangalinan J."/>
            <person name="Salamov A.A."/>
            <person name="Simmons B.A."/>
            <person name="Magnuson J.K."/>
            <person name="Chen J."/>
            <person name="Drula E."/>
            <person name="Henrissat B."/>
            <person name="Wiebenga A."/>
            <person name="Lubbers R.J."/>
            <person name="Gomes A.C."/>
            <person name="Makela M.R."/>
            <person name="Stajich J."/>
            <person name="Grigoriev I.V."/>
            <person name="Mortensen U.H."/>
            <person name="De Vries R.P."/>
            <person name="Baker S.E."/>
            <person name="Andersen M.R."/>
        </authorList>
    </citation>
    <scope>NUCLEOTIDE SEQUENCE [LARGE SCALE GENOMIC DNA]</scope>
    <source>
        <strain evidence="6 7">CBS 588.65</strain>
    </source>
</reference>
<dbReference type="InterPro" id="IPR036779">
    <property type="entry name" value="LysM_dom_sf"/>
</dbReference>
<proteinExistence type="predicted"/>
<evidence type="ECO:0000313" key="7">
    <source>
        <dbReference type="Proteomes" id="UP001610334"/>
    </source>
</evidence>
<evidence type="ECO:0000256" key="1">
    <source>
        <dbReference type="ARBA" id="ARBA00022669"/>
    </source>
</evidence>
<dbReference type="SUPFAM" id="SSF54106">
    <property type="entry name" value="LysM domain"/>
    <property type="match status" value="2"/>
</dbReference>
<keyword evidence="1" id="KW-0147">Chitin-binding</keyword>
<evidence type="ECO:0000256" key="2">
    <source>
        <dbReference type="ARBA" id="ARBA00022729"/>
    </source>
</evidence>
<dbReference type="Pfam" id="PF01476">
    <property type="entry name" value="LysM"/>
    <property type="match status" value="2"/>
</dbReference>